<organism evidence="3 4">
    <name type="scientific">Paraburkholderia antibiotica</name>
    <dbReference type="NCBI Taxonomy" id="2728839"/>
    <lineage>
        <taxon>Bacteria</taxon>
        <taxon>Pseudomonadati</taxon>
        <taxon>Pseudomonadota</taxon>
        <taxon>Betaproteobacteria</taxon>
        <taxon>Burkholderiales</taxon>
        <taxon>Burkholderiaceae</taxon>
        <taxon>Paraburkholderia</taxon>
    </lineage>
</organism>
<dbReference type="EMBL" id="JABBFZ010000001">
    <property type="protein sequence ID" value="NML29737.1"/>
    <property type="molecule type" value="Genomic_DNA"/>
</dbReference>
<protein>
    <submittedName>
        <fullName evidence="3">DUF3443 domain-containing protein</fullName>
    </submittedName>
</protein>
<sequence length="438" mass="43748">MNSARRLPIFNTLHSSRALHALLFVACATLAACGGGGGGGDSSSSSGSGSTPSTTSSNNTNSTSASNTSQSTGVPQSNVANVQPIAVGVSPGMTRNMLTTSVTICQAGTSNCATIDDIQVDTGSNGLRILASALPSNLSLASVTSNASGGGVSAECAVFGSGYAWGSIRNADVRMAGQLASSIPVQVIADPALPAAPTDCANAGAPLMTVASLHSNGILGVGLFPVDCGSGCSNLALPRWYYSCTTSGSCTASAQPIAQQVTNPVSRFATDNNGVVIDLPAVADGGAVGVAGSLIFGIGTQANNTLSGSNVIKANSATGYVTTSSGGQTYALSYLDSGSNGLFFHSTQFPMCGFWYCPSATQTANASITGVDGVSSTVSFGVGNSNTMFASANNAFNNLAGNSSQGFGWGLPFFYGKRVYTAIAERNTSAGVGPYYAF</sequence>
<dbReference type="InterPro" id="IPR021847">
    <property type="entry name" value="DUF3443"/>
</dbReference>
<dbReference type="PROSITE" id="PS51257">
    <property type="entry name" value="PROKAR_LIPOPROTEIN"/>
    <property type="match status" value="1"/>
</dbReference>
<feature type="signal peptide" evidence="2">
    <location>
        <begin position="1"/>
        <end position="31"/>
    </location>
</feature>
<evidence type="ECO:0000256" key="2">
    <source>
        <dbReference type="SAM" id="SignalP"/>
    </source>
</evidence>
<keyword evidence="2" id="KW-0732">Signal</keyword>
<dbReference type="RefSeq" id="WP_169496015.1">
    <property type="nucleotide sequence ID" value="NZ_JABBFZ010000001.1"/>
</dbReference>
<feature type="chain" id="PRO_5031207758" evidence="2">
    <location>
        <begin position="32"/>
        <end position="438"/>
    </location>
</feature>
<dbReference type="Pfam" id="PF11925">
    <property type="entry name" value="DUF3443"/>
    <property type="match status" value="1"/>
</dbReference>
<evidence type="ECO:0000313" key="3">
    <source>
        <dbReference type="EMBL" id="NML29737.1"/>
    </source>
</evidence>
<accession>A0A7X9ZVC0</accession>
<dbReference type="Proteomes" id="UP000583127">
    <property type="component" value="Unassembled WGS sequence"/>
</dbReference>
<reference evidence="3 4" key="1">
    <citation type="submission" date="2020-04" db="EMBL/GenBank/DDBJ databases">
        <title>Paraburkholderia sp. G-4-1-8 isolated from soil.</title>
        <authorList>
            <person name="Dahal R.H."/>
        </authorList>
    </citation>
    <scope>NUCLEOTIDE SEQUENCE [LARGE SCALE GENOMIC DNA]</scope>
    <source>
        <strain evidence="3 4">G-4-1-8</strain>
    </source>
</reference>
<name>A0A7X9ZVC0_9BURK</name>
<comment type="caution">
    <text evidence="3">The sequence shown here is derived from an EMBL/GenBank/DDBJ whole genome shotgun (WGS) entry which is preliminary data.</text>
</comment>
<keyword evidence="4" id="KW-1185">Reference proteome</keyword>
<evidence type="ECO:0000313" key="4">
    <source>
        <dbReference type="Proteomes" id="UP000583127"/>
    </source>
</evidence>
<feature type="compositionally biased region" description="Low complexity" evidence="1">
    <location>
        <begin position="42"/>
        <end position="73"/>
    </location>
</feature>
<proteinExistence type="predicted"/>
<gene>
    <name evidence="3" type="ORF">HHL14_02675</name>
</gene>
<evidence type="ECO:0000256" key="1">
    <source>
        <dbReference type="SAM" id="MobiDB-lite"/>
    </source>
</evidence>
<dbReference type="AlphaFoldDB" id="A0A7X9ZVC0"/>
<feature type="region of interest" description="Disordered" evidence="1">
    <location>
        <begin position="38"/>
        <end position="77"/>
    </location>
</feature>